<reference evidence="2" key="1">
    <citation type="submission" date="2018-02" db="EMBL/GenBank/DDBJ databases">
        <title>Rhizophora mucronata_Transcriptome.</title>
        <authorList>
            <person name="Meera S.P."/>
            <person name="Sreeshan A."/>
            <person name="Augustine A."/>
        </authorList>
    </citation>
    <scope>NUCLEOTIDE SEQUENCE</scope>
    <source>
        <tissue evidence="2">Leaf</tissue>
    </source>
</reference>
<dbReference type="AlphaFoldDB" id="A0A2P2IH14"/>
<organism evidence="2">
    <name type="scientific">Rhizophora mucronata</name>
    <name type="common">Asiatic mangrove</name>
    <dbReference type="NCBI Taxonomy" id="61149"/>
    <lineage>
        <taxon>Eukaryota</taxon>
        <taxon>Viridiplantae</taxon>
        <taxon>Streptophyta</taxon>
        <taxon>Embryophyta</taxon>
        <taxon>Tracheophyta</taxon>
        <taxon>Spermatophyta</taxon>
        <taxon>Magnoliopsida</taxon>
        <taxon>eudicotyledons</taxon>
        <taxon>Gunneridae</taxon>
        <taxon>Pentapetalae</taxon>
        <taxon>rosids</taxon>
        <taxon>fabids</taxon>
        <taxon>Malpighiales</taxon>
        <taxon>Rhizophoraceae</taxon>
        <taxon>Rhizophora</taxon>
    </lineage>
</organism>
<accession>A0A2P2IH14</accession>
<keyword evidence="1" id="KW-0472">Membrane</keyword>
<sequence length="48" mass="5741">MIIISKEISGNPSDFYHHPLTLPSLPFHSSFMLFFFFFVILHYNHIRT</sequence>
<protein>
    <submittedName>
        <fullName evidence="2">Uncharacterized protein</fullName>
    </submittedName>
</protein>
<keyword evidence="1" id="KW-0812">Transmembrane</keyword>
<evidence type="ECO:0000313" key="2">
    <source>
        <dbReference type="EMBL" id="MBW80505.1"/>
    </source>
</evidence>
<name>A0A2P2IH14_RHIMU</name>
<dbReference type="EMBL" id="GGEC01000022">
    <property type="protein sequence ID" value="MBW80505.1"/>
    <property type="molecule type" value="Transcribed_RNA"/>
</dbReference>
<keyword evidence="1" id="KW-1133">Transmembrane helix</keyword>
<proteinExistence type="predicted"/>
<feature type="transmembrane region" description="Helical" evidence="1">
    <location>
        <begin position="25"/>
        <end position="43"/>
    </location>
</feature>
<evidence type="ECO:0000256" key="1">
    <source>
        <dbReference type="SAM" id="Phobius"/>
    </source>
</evidence>